<dbReference type="GeneTree" id="ENSGT00950000182818"/>
<evidence type="ECO:0000256" key="3">
    <source>
        <dbReference type="ARBA" id="ARBA00022525"/>
    </source>
</evidence>
<proteinExistence type="inferred from homology"/>
<comment type="similarity">
    <text evidence="2">Belongs to the somatotropin/prolactin family.</text>
</comment>
<dbReference type="GO" id="GO:0005131">
    <property type="term" value="F:growth hormone receptor binding"/>
    <property type="evidence" value="ECO:0007669"/>
    <property type="project" value="TreeGrafter"/>
</dbReference>
<evidence type="ECO:0000256" key="2">
    <source>
        <dbReference type="ARBA" id="ARBA00008474"/>
    </source>
</evidence>
<evidence type="ECO:0008006" key="8">
    <source>
        <dbReference type="Google" id="ProtNLM"/>
    </source>
</evidence>
<keyword evidence="3" id="KW-0964">Secreted</keyword>
<accession>A0A7N9D7Q9</accession>
<dbReference type="GO" id="GO:0048513">
    <property type="term" value="P:animal organ development"/>
    <property type="evidence" value="ECO:0007669"/>
    <property type="project" value="TreeGrafter"/>
</dbReference>
<evidence type="ECO:0000256" key="4">
    <source>
        <dbReference type="ARBA" id="ARBA00049615"/>
    </source>
</evidence>
<evidence type="ECO:0000313" key="7">
    <source>
        <dbReference type="Proteomes" id="UP000233100"/>
    </source>
</evidence>
<dbReference type="GO" id="GO:0060396">
    <property type="term" value="P:growth hormone receptor signaling pathway"/>
    <property type="evidence" value="ECO:0007669"/>
    <property type="project" value="TreeGrafter"/>
</dbReference>
<comment type="function">
    <text evidence="4">Plays an important role in growth control. Its major role in stimulating body growth is to stimulate the liver and other tissues to secrete IGF1. It stimulates both the differentiation and proliferation of myoblasts. It also stimulates amino acid uptake and protein synthesis in muscle and other tissues.</text>
</comment>
<dbReference type="GO" id="GO:0005179">
    <property type="term" value="F:hormone activity"/>
    <property type="evidence" value="ECO:0007669"/>
    <property type="project" value="InterPro"/>
</dbReference>
<organism evidence="6 7">
    <name type="scientific">Macaca fascicularis</name>
    <name type="common">Crab-eating macaque</name>
    <name type="synonym">Cynomolgus monkey</name>
    <dbReference type="NCBI Taxonomy" id="9541"/>
    <lineage>
        <taxon>Eukaryota</taxon>
        <taxon>Metazoa</taxon>
        <taxon>Chordata</taxon>
        <taxon>Craniata</taxon>
        <taxon>Vertebrata</taxon>
        <taxon>Euteleostomi</taxon>
        <taxon>Mammalia</taxon>
        <taxon>Eutheria</taxon>
        <taxon>Euarchontoglires</taxon>
        <taxon>Primates</taxon>
        <taxon>Haplorrhini</taxon>
        <taxon>Catarrhini</taxon>
        <taxon>Cercopithecidae</taxon>
        <taxon>Cercopithecinae</taxon>
        <taxon>Macaca</taxon>
    </lineage>
</organism>
<feature type="signal peptide" evidence="5">
    <location>
        <begin position="1"/>
        <end position="24"/>
    </location>
</feature>
<feature type="chain" id="PRO_5031275742" description="Somatotropin" evidence="5">
    <location>
        <begin position="25"/>
        <end position="115"/>
    </location>
</feature>
<keyword evidence="7" id="KW-1185">Reference proteome</keyword>
<sequence>MAAGSQTSLLLAFALLCLPWLQEAGRVPSVPLSRLLTAMIHAYRLHRLAFDTYQEFEEAYIPKQQKYSFLRNPQTSLCFSESIPTPSNMEETQQKSVSGCLLPRRGWGEPVVRAM</sequence>
<dbReference type="AlphaFoldDB" id="A0A7N9D7Q9"/>
<dbReference type="InterPro" id="IPR001400">
    <property type="entry name" value="Somatotropin/Prolactin"/>
</dbReference>
<dbReference type="Gene3D" id="1.20.1250.10">
    <property type="match status" value="1"/>
</dbReference>
<keyword evidence="5" id="KW-0732">Signal</keyword>
<name>A0A7N9D7Q9_MACFA</name>
<reference evidence="6" key="2">
    <citation type="submission" date="2025-09" db="UniProtKB">
        <authorList>
            <consortium name="Ensembl"/>
        </authorList>
    </citation>
    <scope>IDENTIFICATION</scope>
</reference>
<dbReference type="GO" id="GO:0008083">
    <property type="term" value="F:growth factor activity"/>
    <property type="evidence" value="ECO:0007669"/>
    <property type="project" value="TreeGrafter"/>
</dbReference>
<dbReference type="PANTHER" id="PTHR11417:SF2">
    <property type="entry name" value="SOMATOTROPIN"/>
    <property type="match status" value="1"/>
</dbReference>
<evidence type="ECO:0000256" key="5">
    <source>
        <dbReference type="SAM" id="SignalP"/>
    </source>
</evidence>
<dbReference type="GO" id="GO:0045927">
    <property type="term" value="P:positive regulation of growth"/>
    <property type="evidence" value="ECO:0007669"/>
    <property type="project" value="TreeGrafter"/>
</dbReference>
<dbReference type="GO" id="GO:0005615">
    <property type="term" value="C:extracellular space"/>
    <property type="evidence" value="ECO:0007669"/>
    <property type="project" value="TreeGrafter"/>
</dbReference>
<dbReference type="GO" id="GO:0031667">
    <property type="term" value="P:response to nutrient levels"/>
    <property type="evidence" value="ECO:0007669"/>
    <property type="project" value="TreeGrafter"/>
</dbReference>
<dbReference type="SUPFAM" id="SSF47266">
    <property type="entry name" value="4-helical cytokines"/>
    <property type="match status" value="1"/>
</dbReference>
<comment type="subcellular location">
    <subcellularLocation>
        <location evidence="1">Secreted</location>
    </subcellularLocation>
</comment>
<dbReference type="Ensembl" id="ENSMFAT00000082950.1">
    <property type="protein sequence ID" value="ENSMFAP00000060877.1"/>
    <property type="gene ID" value="ENSMFAG00000063858.1"/>
</dbReference>
<dbReference type="PANTHER" id="PTHR11417">
    <property type="entry name" value="SOMATOTROPIN,PROLACTIN"/>
    <property type="match status" value="1"/>
</dbReference>
<evidence type="ECO:0000313" key="6">
    <source>
        <dbReference type="Ensembl" id="ENSMFAP00000060877.1"/>
    </source>
</evidence>
<dbReference type="Pfam" id="PF00103">
    <property type="entry name" value="Hormone_1"/>
    <property type="match status" value="1"/>
</dbReference>
<dbReference type="InterPro" id="IPR009079">
    <property type="entry name" value="4_helix_cytokine-like_core"/>
</dbReference>
<protein>
    <recommendedName>
        <fullName evidence="8">Somatotropin</fullName>
    </recommendedName>
</protein>
<reference evidence="6" key="1">
    <citation type="submission" date="2025-08" db="UniProtKB">
        <authorList>
            <consortium name="Ensembl"/>
        </authorList>
    </citation>
    <scope>IDENTIFICATION</scope>
</reference>
<dbReference type="Proteomes" id="UP000233100">
    <property type="component" value="Unplaced"/>
</dbReference>
<dbReference type="GO" id="GO:0046427">
    <property type="term" value="P:positive regulation of receptor signaling pathway via JAK-STAT"/>
    <property type="evidence" value="ECO:0007669"/>
    <property type="project" value="TreeGrafter"/>
</dbReference>
<evidence type="ECO:0000256" key="1">
    <source>
        <dbReference type="ARBA" id="ARBA00004613"/>
    </source>
</evidence>